<dbReference type="RefSeq" id="WP_172345520.1">
    <property type="nucleotide sequence ID" value="NZ_CASYYZ010000129.1"/>
</dbReference>
<evidence type="ECO:0008006" key="4">
    <source>
        <dbReference type="Google" id="ProtNLM"/>
    </source>
</evidence>
<name>A0ABX2B3S8_9BACT</name>
<evidence type="ECO:0000313" key="2">
    <source>
        <dbReference type="EMBL" id="NPE26051.1"/>
    </source>
</evidence>
<proteinExistence type="predicted"/>
<gene>
    <name evidence="2" type="ORF">HPS54_11120</name>
</gene>
<feature type="chain" id="PRO_5045814604" description="DUF4251 domain-containing protein" evidence="1">
    <location>
        <begin position="25"/>
        <end position="206"/>
    </location>
</feature>
<organism evidence="2 3">
    <name type="scientific">Xylanibacter caecicola</name>
    <dbReference type="NCBI Taxonomy" id="2736294"/>
    <lineage>
        <taxon>Bacteria</taxon>
        <taxon>Pseudomonadati</taxon>
        <taxon>Bacteroidota</taxon>
        <taxon>Bacteroidia</taxon>
        <taxon>Bacteroidales</taxon>
        <taxon>Prevotellaceae</taxon>
        <taxon>Xylanibacter</taxon>
    </lineage>
</organism>
<evidence type="ECO:0000313" key="3">
    <source>
        <dbReference type="Proteomes" id="UP000820977"/>
    </source>
</evidence>
<feature type="signal peptide" evidence="1">
    <location>
        <begin position="1"/>
        <end position="24"/>
    </location>
</feature>
<sequence length="206" mass="22156">MKTKVLTMACIMAFTFAMPQTADAQLGKLLNKAKKAVTDVNKVLGVQDAGTGNNKAADDTPTVASVPIPSGGEMQNPLAPAMDVELVGAYGKSTSLNYGSVYLVLKVKMNLNLTQASFGSANNVRAMAVDEDGNTYPLNTMGAFPKNVTEGLFVKVVLDEKDLHFMDVKKTAKKMQLIRLGVYLDASHRGVITFKNVPVQWDVTPE</sequence>
<evidence type="ECO:0000256" key="1">
    <source>
        <dbReference type="SAM" id="SignalP"/>
    </source>
</evidence>
<keyword evidence="3" id="KW-1185">Reference proteome</keyword>
<dbReference type="EMBL" id="JABKKJ010000026">
    <property type="protein sequence ID" value="NPE26051.1"/>
    <property type="molecule type" value="Genomic_DNA"/>
</dbReference>
<protein>
    <recommendedName>
        <fullName evidence="4">DUF4251 domain-containing protein</fullName>
    </recommendedName>
</protein>
<keyword evidence="1" id="KW-0732">Signal</keyword>
<accession>A0ABX2B3S8</accession>
<dbReference type="Proteomes" id="UP000820977">
    <property type="component" value="Unassembled WGS sequence"/>
</dbReference>
<reference evidence="2 3" key="1">
    <citation type="submission" date="2020-05" db="EMBL/GenBank/DDBJ databases">
        <title>Distinct polysaccharide utilization as determinants for interspecies competition between intestinal Prevotella spp.</title>
        <authorList>
            <person name="Galvez E.J.C."/>
            <person name="Iljazovic A."/>
            <person name="Strowig T."/>
        </authorList>
    </citation>
    <scope>NUCLEOTIDE SEQUENCE [LARGE SCALE GENOMIC DNA]</scope>
    <source>
        <strain evidence="2 3">PCHR</strain>
    </source>
</reference>
<comment type="caution">
    <text evidence="2">The sequence shown here is derived from an EMBL/GenBank/DDBJ whole genome shotgun (WGS) entry which is preliminary data.</text>
</comment>